<protein>
    <recommendedName>
        <fullName evidence="5">Aconitase/3-isopropylmalate dehydratase large subunit alpha/beta/alpha domain-containing protein</fullName>
    </recommendedName>
</protein>
<dbReference type="RefSeq" id="XP_018757775.1">
    <property type="nucleotide sequence ID" value="XM_018906054.1"/>
</dbReference>
<keyword evidence="2" id="KW-0408">Iron</keyword>
<dbReference type="GeneID" id="30073691"/>
<proteinExistence type="predicted"/>
<dbReference type="GO" id="GO:0051536">
    <property type="term" value="F:iron-sulfur cluster binding"/>
    <property type="evidence" value="ECO:0007669"/>
    <property type="project" value="UniProtKB-KW"/>
</dbReference>
<evidence type="ECO:0000259" key="5">
    <source>
        <dbReference type="Pfam" id="PF00330"/>
    </source>
</evidence>
<dbReference type="InterPro" id="IPR001030">
    <property type="entry name" value="Acoase/IPM_deHydtase_lsu_aba"/>
</dbReference>
<reference evidence="6 7" key="1">
    <citation type="journal article" date="2010" name="Nature">
        <title>Comparative genomics reveals mobile pathogenicity chromosomes in Fusarium.</title>
        <authorList>
            <person name="Ma L.J."/>
            <person name="van der Does H.C."/>
            <person name="Borkovich K.A."/>
            <person name="Coleman J.J."/>
            <person name="Daboussi M.J."/>
            <person name="Di Pietro A."/>
            <person name="Dufresne M."/>
            <person name="Freitag M."/>
            <person name="Grabherr M."/>
            <person name="Henrissat B."/>
            <person name="Houterman P.M."/>
            <person name="Kang S."/>
            <person name="Shim W.B."/>
            <person name="Woloshuk C."/>
            <person name="Xie X."/>
            <person name="Xu J.R."/>
            <person name="Antoniw J."/>
            <person name="Baker S.E."/>
            <person name="Bluhm B.H."/>
            <person name="Breakspear A."/>
            <person name="Brown D.W."/>
            <person name="Butchko R.A."/>
            <person name="Chapman S."/>
            <person name="Coulson R."/>
            <person name="Coutinho P.M."/>
            <person name="Danchin E.G."/>
            <person name="Diener A."/>
            <person name="Gale L.R."/>
            <person name="Gardiner D.M."/>
            <person name="Goff S."/>
            <person name="Hammond-Kosack K.E."/>
            <person name="Hilburn K."/>
            <person name="Hua-Van A."/>
            <person name="Jonkers W."/>
            <person name="Kazan K."/>
            <person name="Kodira C.D."/>
            <person name="Koehrsen M."/>
            <person name="Kumar L."/>
            <person name="Lee Y.H."/>
            <person name="Li L."/>
            <person name="Manners J.M."/>
            <person name="Miranda-Saavedra D."/>
            <person name="Mukherjee M."/>
            <person name="Park G."/>
            <person name="Park J."/>
            <person name="Park S.Y."/>
            <person name="Proctor R.H."/>
            <person name="Regev A."/>
            <person name="Ruiz-Roldan M.C."/>
            <person name="Sain D."/>
            <person name="Sakthikumar S."/>
            <person name="Sykes S."/>
            <person name="Schwartz D.C."/>
            <person name="Turgeon B.G."/>
            <person name="Wapinski I."/>
            <person name="Yoder O."/>
            <person name="Young S."/>
            <person name="Zeng Q."/>
            <person name="Zhou S."/>
            <person name="Galagan J."/>
            <person name="Cuomo C.A."/>
            <person name="Kistler H.C."/>
            <person name="Rep M."/>
        </authorList>
    </citation>
    <scope>NUCLEOTIDE SEQUENCE [LARGE SCALE GENOMIC DNA]</scope>
    <source>
        <strain evidence="7">M3125 / FGSC 7600</strain>
    </source>
</reference>
<evidence type="ECO:0000256" key="3">
    <source>
        <dbReference type="ARBA" id="ARBA00023014"/>
    </source>
</evidence>
<dbReference type="GO" id="GO:0043436">
    <property type="term" value="P:oxoacid metabolic process"/>
    <property type="evidence" value="ECO:0007669"/>
    <property type="project" value="UniProtKB-ARBA"/>
</dbReference>
<evidence type="ECO:0000256" key="4">
    <source>
        <dbReference type="ARBA" id="ARBA00023239"/>
    </source>
</evidence>
<dbReference type="KEGG" id="fvr:FVEG_16815"/>
<dbReference type="PANTHER" id="PTHR43822">
    <property type="entry name" value="HOMOACONITASE, MITOCHONDRIAL-RELATED"/>
    <property type="match status" value="1"/>
</dbReference>
<evidence type="ECO:0000256" key="2">
    <source>
        <dbReference type="ARBA" id="ARBA00023004"/>
    </source>
</evidence>
<dbReference type="EMBL" id="CM000588">
    <property type="protein sequence ID" value="EWG51584.1"/>
    <property type="molecule type" value="Genomic_DNA"/>
</dbReference>
<dbReference type="SUPFAM" id="SSF53732">
    <property type="entry name" value="Aconitase iron-sulfur domain"/>
    <property type="match status" value="1"/>
</dbReference>
<dbReference type="GO" id="GO:0016829">
    <property type="term" value="F:lyase activity"/>
    <property type="evidence" value="ECO:0007669"/>
    <property type="project" value="UniProtKB-KW"/>
</dbReference>
<keyword evidence="7" id="KW-1185">Reference proteome</keyword>
<dbReference type="GO" id="GO:0046872">
    <property type="term" value="F:metal ion binding"/>
    <property type="evidence" value="ECO:0007669"/>
    <property type="project" value="UniProtKB-KW"/>
</dbReference>
<dbReference type="InterPro" id="IPR050067">
    <property type="entry name" value="IPM_dehydratase_rel_enz"/>
</dbReference>
<dbReference type="InterPro" id="IPR036008">
    <property type="entry name" value="Aconitase_4Fe-4S_dom"/>
</dbReference>
<feature type="domain" description="Aconitase/3-isopropylmalate dehydratase large subunit alpha/beta/alpha" evidence="5">
    <location>
        <begin position="30"/>
        <end position="113"/>
    </location>
</feature>
<keyword evidence="3" id="KW-0411">Iron-sulfur</keyword>
<keyword evidence="1" id="KW-0479">Metal-binding</keyword>
<organism evidence="6 7">
    <name type="scientific">Gibberella moniliformis (strain M3125 / FGSC 7600)</name>
    <name type="common">Maize ear and stalk rot fungus</name>
    <name type="synonym">Fusarium verticillioides</name>
    <dbReference type="NCBI Taxonomy" id="334819"/>
    <lineage>
        <taxon>Eukaryota</taxon>
        <taxon>Fungi</taxon>
        <taxon>Dikarya</taxon>
        <taxon>Ascomycota</taxon>
        <taxon>Pezizomycotina</taxon>
        <taxon>Sordariomycetes</taxon>
        <taxon>Hypocreomycetidae</taxon>
        <taxon>Hypocreales</taxon>
        <taxon>Nectriaceae</taxon>
        <taxon>Fusarium</taxon>
        <taxon>Fusarium fujikuroi species complex</taxon>
    </lineage>
</organism>
<dbReference type="STRING" id="334819.W7MUY9"/>
<dbReference type="InterPro" id="IPR015931">
    <property type="entry name" value="Acnase/IPM_dHydase_lsu_aba_1/3"/>
</dbReference>
<dbReference type="AlphaFoldDB" id="W7MUY9"/>
<dbReference type="PANTHER" id="PTHR43822:SF2">
    <property type="entry name" value="HOMOACONITASE, MITOCHONDRIAL"/>
    <property type="match status" value="1"/>
</dbReference>
<dbReference type="Gene3D" id="3.30.499.10">
    <property type="entry name" value="Aconitase, domain 3"/>
    <property type="match status" value="1"/>
</dbReference>
<keyword evidence="4" id="KW-0456">Lyase</keyword>
<dbReference type="EMBL" id="DS022256">
    <property type="protein sequence ID" value="EWG51584.1"/>
    <property type="molecule type" value="Genomic_DNA"/>
</dbReference>
<evidence type="ECO:0000256" key="1">
    <source>
        <dbReference type="ARBA" id="ARBA00022723"/>
    </source>
</evidence>
<name>W7MUY9_GIBM7</name>
<dbReference type="Pfam" id="PF00330">
    <property type="entry name" value="Aconitase"/>
    <property type="match status" value="1"/>
</dbReference>
<dbReference type="VEuPathDB" id="FungiDB:FVEG_16815"/>
<gene>
    <name evidence="6" type="ORF">FVEG_16815</name>
</gene>
<dbReference type="OrthoDB" id="5095906at2759"/>
<evidence type="ECO:0000313" key="7">
    <source>
        <dbReference type="Proteomes" id="UP000009096"/>
    </source>
</evidence>
<evidence type="ECO:0000313" key="6">
    <source>
        <dbReference type="EMBL" id="EWG51584.1"/>
    </source>
</evidence>
<accession>W7MUY9</accession>
<sequence length="123" mass="13962">MGRPRPFRNDRLWLAVDHTVDPRANHKPRQKGLIAKAERFRREAKIIDFLPANTSIMHTDFTRERAQPGRIVVGSDSHTCSAGSMGSFAVGFGAADVVMPMVTGETWFRVPEKLYNNYYKVKI</sequence>
<dbReference type="Proteomes" id="UP000009096">
    <property type="component" value="Chromosome 11"/>
</dbReference>